<keyword evidence="4" id="KW-0750">Starch biosynthesis</keyword>
<dbReference type="GO" id="GO:0019252">
    <property type="term" value="P:starch biosynthetic process"/>
    <property type="evidence" value="ECO:0007669"/>
    <property type="project" value="UniProtKB-UniPathway"/>
</dbReference>
<evidence type="ECO:0000313" key="6">
    <source>
        <dbReference type="EMBL" id="ABI96007.1"/>
    </source>
</evidence>
<feature type="non-terminal residue" evidence="6">
    <location>
        <position position="305"/>
    </location>
</feature>
<organism evidence="6">
    <name type="scientific">Kageneckia oblonga</name>
    <dbReference type="NCBI Taxonomy" id="133198"/>
    <lineage>
        <taxon>Eukaryota</taxon>
        <taxon>Viridiplantae</taxon>
        <taxon>Streptophyta</taxon>
        <taxon>Embryophyta</taxon>
        <taxon>Tracheophyta</taxon>
        <taxon>Spermatophyta</taxon>
        <taxon>Magnoliopsida</taxon>
        <taxon>eudicotyledons</taxon>
        <taxon>Gunneridae</taxon>
        <taxon>Pentapetalae</taxon>
        <taxon>rosids</taxon>
        <taxon>fabids</taxon>
        <taxon>Rosales</taxon>
        <taxon>Rosaceae</taxon>
        <taxon>Amygdaloideae</taxon>
        <taxon>Maleae</taxon>
        <taxon>Kageneckia</taxon>
    </lineage>
</organism>
<evidence type="ECO:0000256" key="3">
    <source>
        <dbReference type="ARBA" id="ARBA00022679"/>
    </source>
</evidence>
<protein>
    <submittedName>
        <fullName evidence="6">Granule-bound starch synthase</fullName>
    </submittedName>
</protein>
<feature type="domain" description="Starch synthase catalytic" evidence="5">
    <location>
        <begin position="1"/>
        <end position="76"/>
    </location>
</feature>
<evidence type="ECO:0000259" key="5">
    <source>
        <dbReference type="Pfam" id="PF08323"/>
    </source>
</evidence>
<dbReference type="AlphaFoldDB" id="Q06HY8"/>
<dbReference type="UniPathway" id="UPA00152"/>
<evidence type="ECO:0000256" key="2">
    <source>
        <dbReference type="ARBA" id="ARBA00022676"/>
    </source>
</evidence>
<dbReference type="InterPro" id="IPR013534">
    <property type="entry name" value="Starch_synth_cat_dom"/>
</dbReference>
<dbReference type="PANTHER" id="PTHR45825">
    <property type="entry name" value="GRANULE-BOUND STARCH SYNTHASE 1, CHLOROPLASTIC/AMYLOPLASTIC"/>
    <property type="match status" value="1"/>
</dbReference>
<comment type="pathway">
    <text evidence="1">Glycan biosynthesis; starch biosynthesis.</text>
</comment>
<accession>Q06HY8</accession>
<dbReference type="CAZy" id="GT5">
    <property type="family name" value="Glycosyltransferase Family 5"/>
</dbReference>
<feature type="non-terminal residue" evidence="6">
    <location>
        <position position="1"/>
    </location>
</feature>
<dbReference type="Pfam" id="PF08323">
    <property type="entry name" value="Glyco_transf_5"/>
    <property type="match status" value="1"/>
</dbReference>
<proteinExistence type="predicted"/>
<dbReference type="PANTHER" id="PTHR45825:SF3">
    <property type="entry name" value="GRANULE-BOUND STARCH SYNTHASE 1, CHLOROPLASTIC_AMYLOPLASTIC"/>
    <property type="match status" value="1"/>
</dbReference>
<name>Q06HY8_9ROSA</name>
<dbReference type="GO" id="GO:0016757">
    <property type="term" value="F:glycosyltransferase activity"/>
    <property type="evidence" value="ECO:0007669"/>
    <property type="project" value="UniProtKB-KW"/>
</dbReference>
<sequence length="305" mass="34629">GGLGDVLGGLPPALAANGHLVMTISPRYDQLKDAWDTEVTVERKVGDKTETVRFFTATNEELIVFFVDHPLFLKSYGGKLHRKFMVQLPEWISRTINLGSACYPRQLLKHQEFSILTAANISLDHMGKKLVSLPTIGTPRASVLPDCHLQTLRHVQYCQSSILHSQHCLPRQICVCGLCTSQSARSILELVRFHWWLSQASEGEENLLDDSRNLGIRLGLDHLPILCRRTCFCSSKRSRIGLHYPENWNFWNCEWHGRPGMESLNSQVHNCGSCKASFERSPPSRSRIAGGLRHSCHWVHWQARR</sequence>
<dbReference type="SUPFAM" id="SSF53756">
    <property type="entry name" value="UDP-Glycosyltransferase/glycogen phosphorylase"/>
    <property type="match status" value="1"/>
</dbReference>
<dbReference type="EMBL" id="DQ874894">
    <property type="protein sequence ID" value="ABI96007.1"/>
    <property type="molecule type" value="Genomic_DNA"/>
</dbReference>
<keyword evidence="3" id="KW-0808">Transferase</keyword>
<reference evidence="6" key="1">
    <citation type="journal article" date="2007" name="Plant Syst. Evol.">
        <title>Phylogeny of subtribe Pyrinae (formerly the Maloideae, Rosaceae): Limited resolution of a complex evolutionary history.</title>
        <authorList>
            <person name="Campbell C.S."/>
            <person name="Evans R.C."/>
            <person name="Morgan D.R."/>
            <person name="Dickinson T.A."/>
            <person name="Arsenault M.P."/>
        </authorList>
    </citation>
    <scope>NUCLEOTIDE SEQUENCE</scope>
    <source>
        <strain evidence="6">C30</strain>
    </source>
</reference>
<evidence type="ECO:0000256" key="4">
    <source>
        <dbReference type="ARBA" id="ARBA00022922"/>
    </source>
</evidence>
<dbReference type="Gene3D" id="3.40.50.2000">
    <property type="entry name" value="Glycogen Phosphorylase B"/>
    <property type="match status" value="1"/>
</dbReference>
<evidence type="ECO:0000256" key="1">
    <source>
        <dbReference type="ARBA" id="ARBA00004727"/>
    </source>
</evidence>
<keyword evidence="2" id="KW-0328">Glycosyltransferase</keyword>